<accession>A0A1H4HIY7</accession>
<keyword evidence="2" id="KW-1185">Reference proteome</keyword>
<dbReference type="AlphaFoldDB" id="A0A1H4HIY7"/>
<protein>
    <submittedName>
        <fullName evidence="1">Uncharacterized protein</fullName>
    </submittedName>
</protein>
<dbReference type="Proteomes" id="UP000198850">
    <property type="component" value="Unassembled WGS sequence"/>
</dbReference>
<proteinExistence type="predicted"/>
<evidence type="ECO:0000313" key="2">
    <source>
        <dbReference type="Proteomes" id="UP000198850"/>
    </source>
</evidence>
<organism evidence="1 2">
    <name type="scientific">Pedobacter hartonius</name>
    <dbReference type="NCBI Taxonomy" id="425514"/>
    <lineage>
        <taxon>Bacteria</taxon>
        <taxon>Pseudomonadati</taxon>
        <taxon>Bacteroidota</taxon>
        <taxon>Sphingobacteriia</taxon>
        <taxon>Sphingobacteriales</taxon>
        <taxon>Sphingobacteriaceae</taxon>
        <taxon>Pedobacter</taxon>
    </lineage>
</organism>
<dbReference type="STRING" id="425514.SAMN05443550_1213"/>
<dbReference type="EMBL" id="FNRA01000021">
    <property type="protein sequence ID" value="SEB21641.1"/>
    <property type="molecule type" value="Genomic_DNA"/>
</dbReference>
<sequence>MPRYWYNYVPGANPSPTLPANYRLSTIKPTCVTGSTICSVYSSVPTGAAAPTILPSLSNRLSNYITNGLSTNAAQPVTGKFFVYLKS</sequence>
<name>A0A1H4HIY7_9SPHI</name>
<gene>
    <name evidence="1" type="ORF">SAMN05443550_1213</name>
</gene>
<reference evidence="1 2" key="1">
    <citation type="submission" date="2016-10" db="EMBL/GenBank/DDBJ databases">
        <authorList>
            <person name="de Groot N.N."/>
        </authorList>
    </citation>
    <scope>NUCLEOTIDE SEQUENCE [LARGE SCALE GENOMIC DNA]</scope>
    <source>
        <strain evidence="1 2">DSM 19033</strain>
    </source>
</reference>
<evidence type="ECO:0000313" key="1">
    <source>
        <dbReference type="EMBL" id="SEB21641.1"/>
    </source>
</evidence>